<proteinExistence type="predicted"/>
<dbReference type="Pfam" id="PF18780">
    <property type="entry name" value="HNH_repeat"/>
    <property type="match status" value="1"/>
</dbReference>
<dbReference type="Proteomes" id="UP000541735">
    <property type="component" value="Unassembled WGS sequence"/>
</dbReference>
<dbReference type="EMBL" id="JAARYD010000007">
    <property type="protein sequence ID" value="MBC2177832.1"/>
    <property type="molecule type" value="Genomic_DNA"/>
</dbReference>
<dbReference type="RefSeq" id="WP_185549306.1">
    <property type="nucleotide sequence ID" value="NZ_JAARYD010000007.1"/>
</dbReference>
<comment type="caution">
    <text evidence="2">The sequence shown here is derived from an EMBL/GenBank/DDBJ whole genome shotgun (WGS) entry which is preliminary data.</text>
</comment>
<sequence length="125" mass="14533">MKSIQHTDDFLIEGIQRMNGVLGRPPVSYSEYQYKQTAISRFGSWENALQLAGLKMYAAADEGLEIRARYIREVKEINRVLVRTPRAEDFDDYRKVKYYFKTLGALYEAAGMKKKNNAWVIDKTL</sequence>
<name>A0A7X1D9L5_9LIST</name>
<reference evidence="2 3" key="1">
    <citation type="submission" date="2020-03" db="EMBL/GenBank/DDBJ databases">
        <title>Soil Listeria distribution.</title>
        <authorList>
            <person name="Liao J."/>
            <person name="Wiedmann M."/>
        </authorList>
    </citation>
    <scope>NUCLEOTIDE SEQUENCE [LARGE SCALE GENOMIC DNA]</scope>
    <source>
        <strain evidence="2 3">FSL L7-0259</strain>
    </source>
</reference>
<dbReference type="InterPro" id="IPR041025">
    <property type="entry name" value="HNH_repeat"/>
</dbReference>
<organism evidence="2 3">
    <name type="scientific">Listeria booriae</name>
    <dbReference type="NCBI Taxonomy" id="1552123"/>
    <lineage>
        <taxon>Bacteria</taxon>
        <taxon>Bacillati</taxon>
        <taxon>Bacillota</taxon>
        <taxon>Bacilli</taxon>
        <taxon>Bacillales</taxon>
        <taxon>Listeriaceae</taxon>
        <taxon>Listeria</taxon>
    </lineage>
</organism>
<protein>
    <submittedName>
        <fullName evidence="2">Uncharacterized protein</fullName>
    </submittedName>
</protein>
<accession>A0A7X1D9L5</accession>
<dbReference type="EMBL" id="JAARYD010000007">
    <property type="protein sequence ID" value="MBC2177747.1"/>
    <property type="molecule type" value="Genomic_DNA"/>
</dbReference>
<gene>
    <name evidence="1" type="ORF">HCB27_14020</name>
    <name evidence="2" type="ORF">HCB27_14475</name>
</gene>
<evidence type="ECO:0000313" key="1">
    <source>
        <dbReference type="EMBL" id="MBC2177747.1"/>
    </source>
</evidence>
<dbReference type="AlphaFoldDB" id="A0A7X1D9L5"/>
<evidence type="ECO:0000313" key="3">
    <source>
        <dbReference type="Proteomes" id="UP000541735"/>
    </source>
</evidence>
<evidence type="ECO:0000313" key="2">
    <source>
        <dbReference type="EMBL" id="MBC2177832.1"/>
    </source>
</evidence>